<dbReference type="EMBL" id="JADIMW010000040">
    <property type="protein sequence ID" value="MBO8438041.1"/>
    <property type="molecule type" value="Genomic_DNA"/>
</dbReference>
<dbReference type="CDD" id="cd21120">
    <property type="entry name" value="SPASM_anSME"/>
    <property type="match status" value="1"/>
</dbReference>
<comment type="caution">
    <text evidence="4">The sequence shown here is derived from an EMBL/GenBank/DDBJ whole genome shotgun (WGS) entry which is preliminary data.</text>
</comment>
<dbReference type="GO" id="GO:0016491">
    <property type="term" value="F:oxidoreductase activity"/>
    <property type="evidence" value="ECO:0007669"/>
    <property type="project" value="InterPro"/>
</dbReference>
<gene>
    <name evidence="4" type="ORF">IAC54_03990</name>
</gene>
<proteinExistence type="predicted"/>
<name>A0A9D9E2B3_9BACT</name>
<keyword evidence="2" id="KW-0004">4Fe-4S</keyword>
<dbReference type="Gene3D" id="3.20.20.70">
    <property type="entry name" value="Aldolase class I"/>
    <property type="match status" value="1"/>
</dbReference>
<dbReference type="Proteomes" id="UP000823636">
    <property type="component" value="Unassembled WGS sequence"/>
</dbReference>
<reference evidence="4" key="1">
    <citation type="submission" date="2020-10" db="EMBL/GenBank/DDBJ databases">
        <authorList>
            <person name="Gilroy R."/>
        </authorList>
    </citation>
    <scope>NUCLEOTIDE SEQUENCE</scope>
    <source>
        <strain evidence="4">G3-4614</strain>
    </source>
</reference>
<dbReference type="PANTHER" id="PTHR43273:SF3">
    <property type="entry name" value="ANAEROBIC SULFATASE-MATURATING ENZYME HOMOLOG ASLB-RELATED"/>
    <property type="match status" value="1"/>
</dbReference>
<dbReference type="AlphaFoldDB" id="A0A9D9E2B3"/>
<accession>A0A9D9E2B3</accession>
<dbReference type="GO" id="GO:0051539">
    <property type="term" value="F:4 iron, 4 sulfur cluster binding"/>
    <property type="evidence" value="ECO:0007669"/>
    <property type="project" value="UniProtKB-KW"/>
</dbReference>
<evidence type="ECO:0000259" key="3">
    <source>
        <dbReference type="Pfam" id="PF13186"/>
    </source>
</evidence>
<comment type="cofactor">
    <cofactor evidence="1">
        <name>[4Fe-4S] cluster</name>
        <dbReference type="ChEBI" id="CHEBI:49883"/>
    </cofactor>
</comment>
<evidence type="ECO:0000313" key="5">
    <source>
        <dbReference type="Proteomes" id="UP000823636"/>
    </source>
</evidence>
<keyword evidence="2" id="KW-0479">Metal-binding</keyword>
<dbReference type="InterPro" id="IPR023885">
    <property type="entry name" value="4Fe4S-binding_SPASM_dom"/>
</dbReference>
<evidence type="ECO:0000313" key="4">
    <source>
        <dbReference type="EMBL" id="MBO8438041.1"/>
    </source>
</evidence>
<dbReference type="InterPro" id="IPR023867">
    <property type="entry name" value="Sulphatase_maturase_rSAM"/>
</dbReference>
<dbReference type="InterPro" id="IPR013785">
    <property type="entry name" value="Aldolase_TIM"/>
</dbReference>
<dbReference type="NCBIfam" id="TIGR04085">
    <property type="entry name" value="rSAM_more_4Fe4S"/>
    <property type="match status" value="1"/>
</dbReference>
<evidence type="ECO:0000256" key="2">
    <source>
        <dbReference type="ARBA" id="ARBA00022485"/>
    </source>
</evidence>
<reference evidence="4" key="2">
    <citation type="journal article" date="2021" name="PeerJ">
        <title>Extensive microbial diversity within the chicken gut microbiome revealed by metagenomics and culture.</title>
        <authorList>
            <person name="Gilroy R."/>
            <person name="Ravi A."/>
            <person name="Getino M."/>
            <person name="Pursley I."/>
            <person name="Horton D.L."/>
            <person name="Alikhan N.F."/>
            <person name="Baker D."/>
            <person name="Gharbi K."/>
            <person name="Hall N."/>
            <person name="Watson M."/>
            <person name="Adriaenssens E.M."/>
            <person name="Foster-Nyarko E."/>
            <person name="Jarju S."/>
            <person name="Secka A."/>
            <person name="Antonio M."/>
            <person name="Oren A."/>
            <person name="Chaudhuri R.R."/>
            <person name="La Ragione R."/>
            <person name="Hildebrand F."/>
            <person name="Pallen M.J."/>
        </authorList>
    </citation>
    <scope>NUCLEOTIDE SEQUENCE</scope>
    <source>
        <strain evidence="4">G3-4614</strain>
    </source>
</reference>
<keyword evidence="2" id="KW-0411">Iron-sulfur</keyword>
<dbReference type="SUPFAM" id="SSF102114">
    <property type="entry name" value="Radical SAM enzymes"/>
    <property type="match status" value="1"/>
</dbReference>
<organism evidence="4 5">
    <name type="scientific">Candidatus Caccoplasma merdipullorum</name>
    <dbReference type="NCBI Taxonomy" id="2840718"/>
    <lineage>
        <taxon>Bacteria</taxon>
        <taxon>Pseudomonadati</taxon>
        <taxon>Bacteroidota</taxon>
        <taxon>Bacteroidia</taxon>
        <taxon>Bacteroidales</taxon>
        <taxon>Bacteroidaceae</taxon>
        <taxon>Bacteroidaceae incertae sedis</taxon>
        <taxon>Candidatus Caccoplasma</taxon>
    </lineage>
</organism>
<evidence type="ECO:0000256" key="1">
    <source>
        <dbReference type="ARBA" id="ARBA00001966"/>
    </source>
</evidence>
<feature type="non-terminal residue" evidence="4">
    <location>
        <position position="1"/>
    </location>
</feature>
<dbReference type="InterPro" id="IPR058240">
    <property type="entry name" value="rSAM_sf"/>
</dbReference>
<dbReference type="InterPro" id="IPR047207">
    <property type="entry name" value="SPASM_anSME"/>
</dbReference>
<feature type="domain" description="4Fe4S-binding SPASM" evidence="3">
    <location>
        <begin position="38"/>
        <end position="93"/>
    </location>
</feature>
<keyword evidence="2" id="KW-0408">Iron</keyword>
<sequence length="161" mass="18362">RNDVAEFYIQLFDSALACYVGEAPGVCIYAESCGHASVMEHNGDVYCCDHFVFPEFKLGNIRNKTFVEMMLSDKQMKFGADKRNTLPKQCRECRFLRLCNGECPKNRIAVTEDGEPGLNYLCSGLRMFYEHAEPYLEFMAGELANERPPANVMEFAKNFKP</sequence>
<dbReference type="PANTHER" id="PTHR43273">
    <property type="entry name" value="ANAEROBIC SULFATASE-MATURATING ENZYME HOMOLOG ASLB-RELATED"/>
    <property type="match status" value="1"/>
</dbReference>
<dbReference type="Pfam" id="PF13186">
    <property type="entry name" value="SPASM"/>
    <property type="match status" value="1"/>
</dbReference>
<protein>
    <submittedName>
        <fullName evidence="4">SPASM domain-containing protein</fullName>
    </submittedName>
</protein>